<dbReference type="GO" id="GO:0072354">
    <property type="term" value="F:histone H3T3 kinase activity"/>
    <property type="evidence" value="ECO:0007669"/>
    <property type="project" value="TreeGrafter"/>
</dbReference>
<dbReference type="GO" id="GO:0005737">
    <property type="term" value="C:cytoplasm"/>
    <property type="evidence" value="ECO:0007669"/>
    <property type="project" value="TreeGrafter"/>
</dbReference>
<gene>
    <name evidence="2" type="ORF">TGEB3V08_LOCUS10173</name>
</gene>
<dbReference type="GO" id="GO:0005634">
    <property type="term" value="C:nucleus"/>
    <property type="evidence" value="ECO:0007669"/>
    <property type="project" value="TreeGrafter"/>
</dbReference>
<name>A0A7R9K6T2_TIMGE</name>
<dbReference type="GO" id="GO:0035556">
    <property type="term" value="P:intracellular signal transduction"/>
    <property type="evidence" value="ECO:0007669"/>
    <property type="project" value="TreeGrafter"/>
</dbReference>
<reference evidence="2" key="1">
    <citation type="submission" date="2020-11" db="EMBL/GenBank/DDBJ databases">
        <authorList>
            <person name="Tran Van P."/>
        </authorList>
    </citation>
    <scope>NUCLEOTIDE SEQUENCE</scope>
</reference>
<feature type="compositionally biased region" description="Low complexity" evidence="1">
    <location>
        <begin position="198"/>
        <end position="216"/>
    </location>
</feature>
<organism evidence="2">
    <name type="scientific">Timema genevievae</name>
    <name type="common">Walking stick</name>
    <dbReference type="NCBI Taxonomy" id="629358"/>
    <lineage>
        <taxon>Eukaryota</taxon>
        <taxon>Metazoa</taxon>
        <taxon>Ecdysozoa</taxon>
        <taxon>Arthropoda</taxon>
        <taxon>Hexapoda</taxon>
        <taxon>Insecta</taxon>
        <taxon>Pterygota</taxon>
        <taxon>Neoptera</taxon>
        <taxon>Polyneoptera</taxon>
        <taxon>Phasmatodea</taxon>
        <taxon>Timematodea</taxon>
        <taxon>Timematoidea</taxon>
        <taxon>Timematidae</taxon>
        <taxon>Timema</taxon>
    </lineage>
</organism>
<sequence length="776" mass="86058">MPTTLKTYGGAVKKKKRKLLPRAIRLHVGQQPSPYTVFEALKADNIKKCKNEYKNSKKENHNHCGMAHTKRKMSPAKFFPVGDSTVLVKSPELNSTFDRLFKGPVLGGVSRQLEVRVVMGKVSWQWLRVQHGPIRALQAHSVATSGYQSCTICSIFGFLSILAFMVNRLDLQAALLWQTYVLQPFKPNRLANTHGSLSSGNSSENHNFSSSYSMPSSDSPSFLGFPDKISTARPPQPFTRHRARQLKLHYTSPETVEKITLPVAALESMVTPSVILHRIEKKGTSYNEVSMGYIQSKHSPLNSLNYNVPTPVSSKMGLRREALKQNADNYLDLKYISSGISEKTSKAILEGKNDNFIADISPFLLQPNKNVTSTPKNFLAPTQMSSAMPISAGSSSIKLVKCSSDPEATSKTYLQTGNHDEPVDMLMCDRSMEVSTSRQNCDTLAKLQSTHSIARVSSVCGQIDSNRCINTYSSNDNNDPDNLCLEESSSKKVSLINCSDDMFGSYEAEQFQLPEETHKENLPSEDLPIYVTRREATSCIMGLDDSNVVCLDVQDVLEESVARSSVHITDVQDVLEESVARSSIHGADNCHIHTKKLQSTERKISLEHTPKKTYQPQSPKSMKRKRCTRFVIAGRDSSQKVSRQSIFKDVCCSFNGTFTRSGIDEEGTILKLEPTLSNASVNLPDSPIQSEEVLPSACDVVLSKCHLKRILLFSDAFSFSFLDKCSKIGEGVYGEVFSCEESCSVIKIIPIEGNQLVNGEPQKTFKEILSEIVIAM</sequence>
<evidence type="ECO:0000313" key="2">
    <source>
        <dbReference type="EMBL" id="CAD7607386.1"/>
    </source>
</evidence>
<dbReference type="Gene3D" id="3.30.200.20">
    <property type="entry name" value="Phosphorylase Kinase, domain 1"/>
    <property type="match status" value="1"/>
</dbReference>
<dbReference type="PANTHER" id="PTHR24419:SF18">
    <property type="entry name" value="SERINE_THREONINE-PROTEIN KINASE HASPIN"/>
    <property type="match status" value="1"/>
</dbReference>
<dbReference type="GO" id="GO:0000278">
    <property type="term" value="P:mitotic cell cycle"/>
    <property type="evidence" value="ECO:0007669"/>
    <property type="project" value="TreeGrafter"/>
</dbReference>
<evidence type="ECO:0008006" key="3">
    <source>
        <dbReference type="Google" id="ProtNLM"/>
    </source>
</evidence>
<dbReference type="EMBL" id="OE845449">
    <property type="protein sequence ID" value="CAD7607386.1"/>
    <property type="molecule type" value="Genomic_DNA"/>
</dbReference>
<dbReference type="AlphaFoldDB" id="A0A7R9K6T2"/>
<feature type="region of interest" description="Disordered" evidence="1">
    <location>
        <begin position="193"/>
        <end position="216"/>
    </location>
</feature>
<evidence type="ECO:0000256" key="1">
    <source>
        <dbReference type="SAM" id="MobiDB-lite"/>
    </source>
</evidence>
<proteinExistence type="predicted"/>
<dbReference type="PANTHER" id="PTHR24419">
    <property type="entry name" value="INTERLEUKIN-1 RECEPTOR-ASSOCIATED KINASE"/>
    <property type="match status" value="1"/>
</dbReference>
<accession>A0A7R9K6T2</accession>
<protein>
    <recommendedName>
        <fullName evidence="3">Protein kinase domain-containing protein</fullName>
    </recommendedName>
</protein>